<gene>
    <name evidence="2" type="ORF">g.1396</name>
</gene>
<sequence length="107" mass="12621">YLSKIEDLLQNVSEIQAQLEREKKLRIDTQNIFEEHDYKQGQLVDNYTKTINHLENTIRNLEKKLSSQETNQSEFLNRTNNESQTEPFPHYISQPTSYSSNSLMELA</sequence>
<feature type="compositionally biased region" description="Polar residues" evidence="1">
    <location>
        <begin position="93"/>
        <end position="107"/>
    </location>
</feature>
<feature type="compositionally biased region" description="Polar residues" evidence="1">
    <location>
        <begin position="67"/>
        <end position="86"/>
    </location>
</feature>
<feature type="non-terminal residue" evidence="2">
    <location>
        <position position="1"/>
    </location>
</feature>
<feature type="non-terminal residue" evidence="2">
    <location>
        <position position="107"/>
    </location>
</feature>
<dbReference type="EMBL" id="GECZ01031105">
    <property type="protein sequence ID" value="JAS38664.1"/>
    <property type="molecule type" value="Transcribed_RNA"/>
</dbReference>
<protein>
    <submittedName>
        <fullName evidence="2">Uncharacterized protein</fullName>
    </submittedName>
</protein>
<evidence type="ECO:0000256" key="1">
    <source>
        <dbReference type="SAM" id="MobiDB-lite"/>
    </source>
</evidence>
<accession>A0A1B6EL54</accession>
<proteinExistence type="predicted"/>
<name>A0A1B6EL54_9HEMI</name>
<feature type="region of interest" description="Disordered" evidence="1">
    <location>
        <begin position="66"/>
        <end position="107"/>
    </location>
</feature>
<dbReference type="AlphaFoldDB" id="A0A1B6EL54"/>
<evidence type="ECO:0000313" key="2">
    <source>
        <dbReference type="EMBL" id="JAS38664.1"/>
    </source>
</evidence>
<reference evidence="2" key="1">
    <citation type="submission" date="2015-11" db="EMBL/GenBank/DDBJ databases">
        <title>De novo transcriptome assembly of four potential Pierce s Disease insect vectors from Arizona vineyards.</title>
        <authorList>
            <person name="Tassone E.E."/>
        </authorList>
    </citation>
    <scope>NUCLEOTIDE SEQUENCE</scope>
</reference>
<organism evidence="2">
    <name type="scientific">Cuerna arida</name>
    <dbReference type="NCBI Taxonomy" id="1464854"/>
    <lineage>
        <taxon>Eukaryota</taxon>
        <taxon>Metazoa</taxon>
        <taxon>Ecdysozoa</taxon>
        <taxon>Arthropoda</taxon>
        <taxon>Hexapoda</taxon>
        <taxon>Insecta</taxon>
        <taxon>Pterygota</taxon>
        <taxon>Neoptera</taxon>
        <taxon>Paraneoptera</taxon>
        <taxon>Hemiptera</taxon>
        <taxon>Auchenorrhyncha</taxon>
        <taxon>Membracoidea</taxon>
        <taxon>Cicadellidae</taxon>
        <taxon>Cicadellinae</taxon>
        <taxon>Proconiini</taxon>
        <taxon>Cuerna</taxon>
    </lineage>
</organism>